<dbReference type="Pfam" id="PF22893">
    <property type="entry name" value="ULD_2"/>
    <property type="match status" value="1"/>
</dbReference>
<feature type="region of interest" description="Disordered" evidence="1">
    <location>
        <begin position="321"/>
        <end position="343"/>
    </location>
</feature>
<dbReference type="AlphaFoldDB" id="A0A3N4K5N5"/>
<dbReference type="PANTHER" id="PTHR38886">
    <property type="entry name" value="SESA DOMAIN-CONTAINING PROTEIN"/>
    <property type="match status" value="1"/>
</dbReference>
<evidence type="ECO:0000256" key="2">
    <source>
        <dbReference type="SAM" id="SignalP"/>
    </source>
</evidence>
<sequence length="441" mass="49264">MSFGFSIGDFIAISGIILNLVDALDSKTGSSAQYSRLSDELKSLHSAFLAVQDVVLKLRRDEKSHASTVNAITYEVECCRKLIVGFTASTEKYRESLCHGGSGRKVRDAWRKISYRIFKEEDVLMLKDSLRRRVEAINILLVVSGIRSVFSLENKVSGLELAVRQQQPRIPRELGCGIEGSITLQDALGRTFPVPFVVCATAEIFHGFLELLFRGLPGHQKVLSKEYSVSDGDSQKDITSAGWVENITPGRLISMSMLFRHMDSAPKVTDFKTKCPSCKTPGAFNVAGNSRGWIQCKFCQIWAQHSKECPVKTPVRVLEPRYDKSQSPSETSPSPLPPPDVSTVSKELSSFRRVKMVEVSQVSYLSALRIAKELANDRKLCQELVWKLKNMGDARFVETEFLDESIVCECPCDGQRDHELVGRHSHLNPFFPARGRISEIA</sequence>
<dbReference type="EMBL" id="ML120358">
    <property type="protein sequence ID" value="RPB04532.1"/>
    <property type="molecule type" value="Genomic_DNA"/>
</dbReference>
<feature type="signal peptide" evidence="2">
    <location>
        <begin position="1"/>
        <end position="23"/>
    </location>
</feature>
<organism evidence="4 5">
    <name type="scientific">Choiromyces venosus 120613-1</name>
    <dbReference type="NCBI Taxonomy" id="1336337"/>
    <lineage>
        <taxon>Eukaryota</taxon>
        <taxon>Fungi</taxon>
        <taxon>Dikarya</taxon>
        <taxon>Ascomycota</taxon>
        <taxon>Pezizomycotina</taxon>
        <taxon>Pezizomycetes</taxon>
        <taxon>Pezizales</taxon>
        <taxon>Tuberaceae</taxon>
        <taxon>Choiromyces</taxon>
    </lineage>
</organism>
<reference evidence="4 5" key="1">
    <citation type="journal article" date="2018" name="Nat. Ecol. Evol.">
        <title>Pezizomycetes genomes reveal the molecular basis of ectomycorrhizal truffle lifestyle.</title>
        <authorList>
            <person name="Murat C."/>
            <person name="Payen T."/>
            <person name="Noel B."/>
            <person name="Kuo A."/>
            <person name="Morin E."/>
            <person name="Chen J."/>
            <person name="Kohler A."/>
            <person name="Krizsan K."/>
            <person name="Balestrini R."/>
            <person name="Da Silva C."/>
            <person name="Montanini B."/>
            <person name="Hainaut M."/>
            <person name="Levati E."/>
            <person name="Barry K.W."/>
            <person name="Belfiori B."/>
            <person name="Cichocki N."/>
            <person name="Clum A."/>
            <person name="Dockter R.B."/>
            <person name="Fauchery L."/>
            <person name="Guy J."/>
            <person name="Iotti M."/>
            <person name="Le Tacon F."/>
            <person name="Lindquist E.A."/>
            <person name="Lipzen A."/>
            <person name="Malagnac F."/>
            <person name="Mello A."/>
            <person name="Molinier V."/>
            <person name="Miyauchi S."/>
            <person name="Poulain J."/>
            <person name="Riccioni C."/>
            <person name="Rubini A."/>
            <person name="Sitrit Y."/>
            <person name="Splivallo R."/>
            <person name="Traeger S."/>
            <person name="Wang M."/>
            <person name="Zifcakova L."/>
            <person name="Wipf D."/>
            <person name="Zambonelli A."/>
            <person name="Paolocci F."/>
            <person name="Nowrousian M."/>
            <person name="Ottonello S."/>
            <person name="Baldrian P."/>
            <person name="Spatafora J.W."/>
            <person name="Henrissat B."/>
            <person name="Nagy L.G."/>
            <person name="Aury J.M."/>
            <person name="Wincker P."/>
            <person name="Grigoriev I.V."/>
            <person name="Bonfante P."/>
            <person name="Martin F.M."/>
        </authorList>
    </citation>
    <scope>NUCLEOTIDE SEQUENCE [LARGE SCALE GENOMIC DNA]</scope>
    <source>
        <strain evidence="4 5">120613-1</strain>
    </source>
</reference>
<gene>
    <name evidence="4" type="ORF">L873DRAFT_1799455</name>
</gene>
<evidence type="ECO:0000313" key="5">
    <source>
        <dbReference type="Proteomes" id="UP000276215"/>
    </source>
</evidence>
<dbReference type="PANTHER" id="PTHR38886:SF1">
    <property type="entry name" value="NACHT-NTPASE AND P-LOOP NTPASES N-TERMINAL DOMAIN-CONTAINING PROTEIN"/>
    <property type="match status" value="1"/>
</dbReference>
<keyword evidence="2" id="KW-0732">Signal</keyword>
<name>A0A3N4K5N5_9PEZI</name>
<proteinExistence type="predicted"/>
<evidence type="ECO:0000256" key="1">
    <source>
        <dbReference type="SAM" id="MobiDB-lite"/>
    </source>
</evidence>
<dbReference type="Proteomes" id="UP000276215">
    <property type="component" value="Unassembled WGS sequence"/>
</dbReference>
<accession>A0A3N4K5N5</accession>
<evidence type="ECO:0000313" key="4">
    <source>
        <dbReference type="EMBL" id="RPB04532.1"/>
    </source>
</evidence>
<evidence type="ECO:0000259" key="3">
    <source>
        <dbReference type="Pfam" id="PF22893"/>
    </source>
</evidence>
<feature type="chain" id="PRO_5018016442" description="Ubiquitin-like domain-containing protein" evidence="2">
    <location>
        <begin position="24"/>
        <end position="441"/>
    </location>
</feature>
<protein>
    <recommendedName>
        <fullName evidence="3">Ubiquitin-like domain-containing protein</fullName>
    </recommendedName>
</protein>
<dbReference type="InterPro" id="IPR054464">
    <property type="entry name" value="ULD_fung"/>
</dbReference>
<dbReference type="OrthoDB" id="3045089at2759"/>
<feature type="domain" description="Ubiquitin-like" evidence="3">
    <location>
        <begin position="180"/>
        <end position="260"/>
    </location>
</feature>
<keyword evidence="5" id="KW-1185">Reference proteome</keyword>